<keyword evidence="9" id="KW-1185">Reference proteome</keyword>
<dbReference type="PANTHER" id="PTHR44379">
    <property type="entry name" value="OXIDOREDUCTASE WITH IRON-SULFUR SUBUNIT"/>
    <property type="match status" value="1"/>
</dbReference>
<keyword evidence="2" id="KW-0479">Metal-binding</keyword>
<evidence type="ECO:0000256" key="6">
    <source>
        <dbReference type="SAM" id="MobiDB-lite"/>
    </source>
</evidence>
<evidence type="ECO:0000256" key="5">
    <source>
        <dbReference type="ARBA" id="ARBA00023014"/>
    </source>
</evidence>
<dbReference type="Pfam" id="PF01799">
    <property type="entry name" value="Fer2_2"/>
    <property type="match status" value="1"/>
</dbReference>
<reference evidence="9" key="1">
    <citation type="journal article" date="2019" name="Int. J. Syst. Evol. Microbiol.">
        <title>The Global Catalogue of Microorganisms (GCM) 10K type strain sequencing project: providing services to taxonomists for standard genome sequencing and annotation.</title>
        <authorList>
            <consortium name="The Broad Institute Genomics Platform"/>
            <consortium name="The Broad Institute Genome Sequencing Center for Infectious Disease"/>
            <person name="Wu L."/>
            <person name="Ma J."/>
        </authorList>
    </citation>
    <scope>NUCLEOTIDE SEQUENCE [LARGE SCALE GENOMIC DNA]</scope>
    <source>
        <strain evidence="9">JCM 17986</strain>
    </source>
</reference>
<dbReference type="InterPro" id="IPR001041">
    <property type="entry name" value="2Fe-2S_ferredoxin-type"/>
</dbReference>
<gene>
    <name evidence="8" type="ORF">GCM10023205_72740</name>
</gene>
<dbReference type="PROSITE" id="PS00197">
    <property type="entry name" value="2FE2S_FER_1"/>
    <property type="match status" value="1"/>
</dbReference>
<evidence type="ECO:0000256" key="3">
    <source>
        <dbReference type="ARBA" id="ARBA00023002"/>
    </source>
</evidence>
<dbReference type="InterPro" id="IPR051452">
    <property type="entry name" value="Diverse_Oxidoreductases"/>
</dbReference>
<accession>A0ABP9I863</accession>
<dbReference type="Proteomes" id="UP001500466">
    <property type="component" value="Unassembled WGS sequence"/>
</dbReference>
<dbReference type="Gene3D" id="1.10.150.120">
    <property type="entry name" value="[2Fe-2S]-binding domain"/>
    <property type="match status" value="1"/>
</dbReference>
<name>A0ABP9I863_9ACTN</name>
<evidence type="ECO:0000259" key="7">
    <source>
        <dbReference type="PROSITE" id="PS51085"/>
    </source>
</evidence>
<feature type="compositionally biased region" description="Low complexity" evidence="6">
    <location>
        <begin position="13"/>
        <end position="30"/>
    </location>
</feature>
<dbReference type="InterPro" id="IPR036884">
    <property type="entry name" value="2Fe-2S-bd_dom_sf"/>
</dbReference>
<keyword evidence="3" id="KW-0560">Oxidoreductase</keyword>
<feature type="compositionally biased region" description="Low complexity" evidence="6">
    <location>
        <begin position="304"/>
        <end position="316"/>
    </location>
</feature>
<dbReference type="InterPro" id="IPR036010">
    <property type="entry name" value="2Fe-2S_ferredoxin-like_sf"/>
</dbReference>
<organism evidence="8 9">
    <name type="scientific">Yinghuangia aomiensis</name>
    <dbReference type="NCBI Taxonomy" id="676205"/>
    <lineage>
        <taxon>Bacteria</taxon>
        <taxon>Bacillati</taxon>
        <taxon>Actinomycetota</taxon>
        <taxon>Actinomycetes</taxon>
        <taxon>Kitasatosporales</taxon>
        <taxon>Streptomycetaceae</taxon>
        <taxon>Yinghuangia</taxon>
    </lineage>
</organism>
<dbReference type="InterPro" id="IPR012675">
    <property type="entry name" value="Beta-grasp_dom_sf"/>
</dbReference>
<feature type="region of interest" description="Disordered" evidence="6">
    <location>
        <begin position="53"/>
        <end position="89"/>
    </location>
</feature>
<evidence type="ECO:0000313" key="9">
    <source>
        <dbReference type="Proteomes" id="UP001500466"/>
    </source>
</evidence>
<dbReference type="PROSITE" id="PS51085">
    <property type="entry name" value="2FE2S_FER_2"/>
    <property type="match status" value="1"/>
</dbReference>
<evidence type="ECO:0000256" key="4">
    <source>
        <dbReference type="ARBA" id="ARBA00023004"/>
    </source>
</evidence>
<keyword evidence="4" id="KW-0408">Iron</keyword>
<dbReference type="Gene3D" id="3.10.20.30">
    <property type="match status" value="1"/>
</dbReference>
<feature type="region of interest" description="Disordered" evidence="6">
    <location>
        <begin position="524"/>
        <end position="546"/>
    </location>
</feature>
<keyword evidence="1" id="KW-0001">2Fe-2S</keyword>
<comment type="caution">
    <text evidence="8">The sequence shown here is derived from an EMBL/GenBank/DDBJ whole genome shotgun (WGS) entry which is preliminary data.</text>
</comment>
<dbReference type="InterPro" id="IPR006058">
    <property type="entry name" value="2Fe2S_fd_BS"/>
</dbReference>
<dbReference type="SUPFAM" id="SSF54292">
    <property type="entry name" value="2Fe-2S ferredoxin-like"/>
    <property type="match status" value="1"/>
</dbReference>
<evidence type="ECO:0000256" key="1">
    <source>
        <dbReference type="ARBA" id="ARBA00022714"/>
    </source>
</evidence>
<feature type="compositionally biased region" description="Gly residues" evidence="6">
    <location>
        <begin position="53"/>
        <end position="66"/>
    </location>
</feature>
<evidence type="ECO:0000313" key="8">
    <source>
        <dbReference type="EMBL" id="GAA4990623.1"/>
    </source>
</evidence>
<feature type="domain" description="2Fe-2S ferredoxin-type" evidence="7">
    <location>
        <begin position="371"/>
        <end position="448"/>
    </location>
</feature>
<dbReference type="CDD" id="cd00207">
    <property type="entry name" value="fer2"/>
    <property type="match status" value="1"/>
</dbReference>
<dbReference type="RefSeq" id="WP_345680100.1">
    <property type="nucleotide sequence ID" value="NZ_BAABHS010000040.1"/>
</dbReference>
<evidence type="ECO:0000256" key="2">
    <source>
        <dbReference type="ARBA" id="ARBA00022723"/>
    </source>
</evidence>
<sequence>MTGEPDETAGSWAIPGDGSAAAPPGSASAVPGLDAGASGFFYAVDLSAVDGGGGRGGSRGGDGGTAGRHTPPGGNEYAGDYGGMPASEPPPSGFYDTMAAPGMGDGGFAGGMPAPEGVGPGGYPGGYAEETPPSGFFHAFVPAAEPPPGSPGFGADHGFPADGTSSWRPFVAGDAGEAPEDAGPLYAAPIPDPYATGPEAQPHAGYPAPGGFDPGALETTLTLPQIGGDLPDPGASAELHPPSGYFHAVSIGDTDFGGLPSGTFGGADGFGSGAEFGSGAVVGEMPEVQSAPPSFADLEAGFGPDLAALPPDASAAVPPPADPLTGPMPAAEPLGPSPMVHLAPAAPADVPAMPGTFGAGAAALPPAEPVVSYTLNVNGALQYVADGWIGDSLLTVLRDRLGLSGAKDGCGQGVCGACTVLVDGAPAAACLVSAATLGMREVTTVEGLVGPGPAAIRQGLIEQGAVQCGYCIPGVVVSAHALLARIPRPDEATVRRALAGHPCRCVGPNRMVAGVCAAAAATPPDADHEIPPDASAFAPAGAEDGR</sequence>
<keyword evidence="5" id="KW-0411">Iron-sulfur</keyword>
<dbReference type="SUPFAM" id="SSF47741">
    <property type="entry name" value="CO dehydrogenase ISP C-domain like"/>
    <property type="match status" value="1"/>
</dbReference>
<proteinExistence type="predicted"/>
<feature type="region of interest" description="Disordered" evidence="6">
    <location>
        <begin position="291"/>
        <end position="331"/>
    </location>
</feature>
<feature type="region of interest" description="Disordered" evidence="6">
    <location>
        <begin position="1"/>
        <end position="30"/>
    </location>
</feature>
<feature type="region of interest" description="Disordered" evidence="6">
    <location>
        <begin position="174"/>
        <end position="241"/>
    </location>
</feature>
<feature type="compositionally biased region" description="Low complexity" evidence="6">
    <location>
        <begin position="174"/>
        <end position="184"/>
    </location>
</feature>
<dbReference type="PANTHER" id="PTHR44379:SF8">
    <property type="entry name" value="XANTHINE DEHYDROGENASE IRON-SULFUR-BINDING SUBUNIT XDHC-RELATED"/>
    <property type="match status" value="1"/>
</dbReference>
<dbReference type="InterPro" id="IPR002888">
    <property type="entry name" value="2Fe-2S-bd"/>
</dbReference>
<dbReference type="Pfam" id="PF00111">
    <property type="entry name" value="Fer2"/>
    <property type="match status" value="1"/>
</dbReference>
<dbReference type="EMBL" id="BAABHS010000040">
    <property type="protein sequence ID" value="GAA4990623.1"/>
    <property type="molecule type" value="Genomic_DNA"/>
</dbReference>
<protein>
    <recommendedName>
        <fullName evidence="7">2Fe-2S ferredoxin-type domain-containing protein</fullName>
    </recommendedName>
</protein>